<dbReference type="EMBL" id="VSSQ01094141">
    <property type="protein sequence ID" value="MPN38733.1"/>
    <property type="molecule type" value="Genomic_DNA"/>
</dbReference>
<dbReference type="EC" id="3.1.-.-" evidence="3"/>
<dbReference type="GO" id="GO:0004386">
    <property type="term" value="F:helicase activity"/>
    <property type="evidence" value="ECO:0007669"/>
    <property type="project" value="UniProtKB-KW"/>
</dbReference>
<dbReference type="Pfam" id="PF12705">
    <property type="entry name" value="PDDEXK_1"/>
    <property type="match status" value="1"/>
</dbReference>
<dbReference type="InterPro" id="IPR011604">
    <property type="entry name" value="PDDEXK-like_dom_sf"/>
</dbReference>
<name>A0A645HTN1_9ZZZZ</name>
<reference evidence="3" key="1">
    <citation type="submission" date="2019-08" db="EMBL/GenBank/DDBJ databases">
        <authorList>
            <person name="Kucharzyk K."/>
            <person name="Murdoch R.W."/>
            <person name="Higgins S."/>
            <person name="Loffler F."/>
        </authorList>
    </citation>
    <scope>NUCLEOTIDE SEQUENCE</scope>
</reference>
<proteinExistence type="predicted"/>
<keyword evidence="3" id="KW-0067">ATP-binding</keyword>
<evidence type="ECO:0000313" key="3">
    <source>
        <dbReference type="EMBL" id="MPN38733.1"/>
    </source>
</evidence>
<keyword evidence="3" id="KW-0378">Hydrolase</keyword>
<protein>
    <submittedName>
        <fullName evidence="3">ATP-dependent helicase/nuclease subunit A</fullName>
        <ecNumber evidence="3">3.1.-.-</ecNumber>
    </submittedName>
</protein>
<dbReference type="GO" id="GO:0016787">
    <property type="term" value="F:hydrolase activity"/>
    <property type="evidence" value="ECO:0007669"/>
    <property type="project" value="UniProtKB-KW"/>
</dbReference>
<dbReference type="InterPro" id="IPR011335">
    <property type="entry name" value="Restrct_endonuc-II-like"/>
</dbReference>
<keyword evidence="3" id="KW-0547">Nucleotide-binding</keyword>
<dbReference type="Gene3D" id="3.90.320.10">
    <property type="match status" value="1"/>
</dbReference>
<keyword evidence="3" id="KW-0347">Helicase</keyword>
<evidence type="ECO:0000256" key="1">
    <source>
        <dbReference type="SAM" id="MobiDB-lite"/>
    </source>
</evidence>
<dbReference type="AlphaFoldDB" id="A0A645HTN1"/>
<dbReference type="SUPFAM" id="SSF52980">
    <property type="entry name" value="Restriction endonuclease-like"/>
    <property type="match status" value="1"/>
</dbReference>
<comment type="caution">
    <text evidence="3">The sequence shown here is derived from an EMBL/GenBank/DDBJ whole genome shotgun (WGS) entry which is preliminary data.</text>
</comment>
<dbReference type="InterPro" id="IPR038726">
    <property type="entry name" value="PDDEXK_AddAB-type"/>
</dbReference>
<gene>
    <name evidence="3" type="primary">addA_37</name>
    <name evidence="3" type="ORF">SDC9_186258</name>
</gene>
<accession>A0A645HTN1</accession>
<organism evidence="3">
    <name type="scientific">bioreactor metagenome</name>
    <dbReference type="NCBI Taxonomy" id="1076179"/>
    <lineage>
        <taxon>unclassified sequences</taxon>
        <taxon>metagenomes</taxon>
        <taxon>ecological metagenomes</taxon>
    </lineage>
</organism>
<feature type="compositionally biased region" description="Low complexity" evidence="1">
    <location>
        <begin position="8"/>
        <end position="19"/>
    </location>
</feature>
<sequence length="201" mass="22421">MDREAAAEAESAGRRPPAAIHRPQFAAQELGLTPAQRGTALHLAMQHLDFSNTGSRQALEAELKRLAALELLTEQQAEAVELERLERFFVSPLGRTLREAEGLRREFKFSLLVPAADYYPGVPAGEQVLLQGVVDCWFETPEGLVLVDFKTDRVGPGQLAGRAEEYRGQLTAYSRALEEITGKRVARRVLWFFAVDQEFVL</sequence>
<evidence type="ECO:0000259" key="2">
    <source>
        <dbReference type="Pfam" id="PF12705"/>
    </source>
</evidence>
<feature type="region of interest" description="Disordered" evidence="1">
    <location>
        <begin position="1"/>
        <end position="20"/>
    </location>
</feature>
<feature type="domain" description="PD-(D/E)XK endonuclease-like" evidence="2">
    <location>
        <begin position="31"/>
        <end position="193"/>
    </location>
</feature>